<evidence type="ECO:0000256" key="4">
    <source>
        <dbReference type="ARBA" id="ARBA00022692"/>
    </source>
</evidence>
<feature type="domain" description="Fringe-like glycosyltransferase" evidence="10">
    <location>
        <begin position="336"/>
        <end position="461"/>
    </location>
</feature>
<dbReference type="AlphaFoldDB" id="G7E3H9"/>
<dbReference type="Pfam" id="PF02434">
    <property type="entry name" value="Fringe"/>
    <property type="match status" value="1"/>
</dbReference>
<proteinExistence type="predicted"/>
<name>G7E3H9_MIXOS</name>
<dbReference type="GO" id="GO:0012505">
    <property type="term" value="C:endomembrane system"/>
    <property type="evidence" value="ECO:0007669"/>
    <property type="project" value="UniProtKB-SubCell"/>
</dbReference>
<dbReference type="GO" id="GO:0016020">
    <property type="term" value="C:membrane"/>
    <property type="evidence" value="ECO:0007669"/>
    <property type="project" value="UniProtKB-SubCell"/>
</dbReference>
<reference evidence="11 12" key="2">
    <citation type="journal article" date="2012" name="Open Biol.">
        <title>Characteristics of nucleosomes and linker DNA regions on the genome of the basidiomycete Mixia osmundae revealed by mono- and dinucleosome mapping.</title>
        <authorList>
            <person name="Nishida H."/>
            <person name="Kondo S."/>
            <person name="Matsumoto T."/>
            <person name="Suzuki Y."/>
            <person name="Yoshikawa H."/>
            <person name="Taylor T.D."/>
            <person name="Sugiyama J."/>
        </authorList>
    </citation>
    <scope>NUCLEOTIDE SEQUENCE [LARGE SCALE GENOMIC DNA]</scope>
    <source>
        <strain evidence="12">CBS 9802 / IAM 14324 / JCM 22182 / KY 12970</strain>
    </source>
</reference>
<dbReference type="EMBL" id="BABT02000119">
    <property type="protein sequence ID" value="GAA97389.1"/>
    <property type="molecule type" value="Genomic_DNA"/>
</dbReference>
<keyword evidence="6 9" id="KW-1133">Transmembrane helix</keyword>
<dbReference type="GO" id="GO:0016757">
    <property type="term" value="F:glycosyltransferase activity"/>
    <property type="evidence" value="ECO:0007669"/>
    <property type="project" value="UniProtKB-KW"/>
</dbReference>
<comment type="caution">
    <text evidence="11">The sequence shown here is derived from an EMBL/GenBank/DDBJ whole genome shotgun (WGS) entry which is preliminary data.</text>
</comment>
<reference evidence="11 12" key="1">
    <citation type="journal article" date="2011" name="J. Gen. Appl. Microbiol.">
        <title>Draft genome sequencing of the enigmatic basidiomycete Mixia osmundae.</title>
        <authorList>
            <person name="Nishida H."/>
            <person name="Nagatsuka Y."/>
            <person name="Sugiyama J."/>
        </authorList>
    </citation>
    <scope>NUCLEOTIDE SEQUENCE [LARGE SCALE GENOMIC DNA]</scope>
    <source>
        <strain evidence="12">CBS 9802 / IAM 14324 / JCM 22182 / KY 12970</strain>
    </source>
</reference>
<dbReference type="eggNOG" id="KOG2246">
    <property type="taxonomic scope" value="Eukaryota"/>
</dbReference>
<dbReference type="HOGENOM" id="CLU_416827_0_0_1"/>
<organism evidence="11 12">
    <name type="scientific">Mixia osmundae (strain CBS 9802 / IAM 14324 / JCM 22182 / KY 12970)</name>
    <dbReference type="NCBI Taxonomy" id="764103"/>
    <lineage>
        <taxon>Eukaryota</taxon>
        <taxon>Fungi</taxon>
        <taxon>Dikarya</taxon>
        <taxon>Basidiomycota</taxon>
        <taxon>Pucciniomycotina</taxon>
        <taxon>Mixiomycetes</taxon>
        <taxon>Mixiales</taxon>
        <taxon>Mixiaceae</taxon>
        <taxon>Mixia</taxon>
    </lineage>
</organism>
<dbReference type="OrthoDB" id="2187549at2759"/>
<keyword evidence="4 9" id="KW-0812">Transmembrane</keyword>
<evidence type="ECO:0000259" key="10">
    <source>
        <dbReference type="Pfam" id="PF02434"/>
    </source>
</evidence>
<protein>
    <recommendedName>
        <fullName evidence="10">Fringe-like glycosyltransferase domain-containing protein</fullName>
    </recommendedName>
</protein>
<evidence type="ECO:0000313" key="11">
    <source>
        <dbReference type="EMBL" id="GAA97389.1"/>
    </source>
</evidence>
<keyword evidence="2" id="KW-0328">Glycosyltransferase</keyword>
<dbReference type="PANTHER" id="PTHR10811">
    <property type="entry name" value="FRINGE-RELATED"/>
    <property type="match status" value="1"/>
</dbReference>
<evidence type="ECO:0000256" key="9">
    <source>
        <dbReference type="SAM" id="Phobius"/>
    </source>
</evidence>
<evidence type="ECO:0000256" key="3">
    <source>
        <dbReference type="ARBA" id="ARBA00022679"/>
    </source>
</evidence>
<dbReference type="Gene3D" id="3.90.550.50">
    <property type="match status" value="1"/>
</dbReference>
<evidence type="ECO:0000313" key="12">
    <source>
        <dbReference type="Proteomes" id="UP000009131"/>
    </source>
</evidence>
<keyword evidence="7 9" id="KW-0472">Membrane</keyword>
<gene>
    <name evidence="11" type="primary">Mo04067</name>
    <name evidence="11" type="ORF">E5Q_04067</name>
</gene>
<keyword evidence="3" id="KW-0808">Transferase</keyword>
<feature type="transmembrane region" description="Helical" evidence="9">
    <location>
        <begin position="43"/>
        <end position="61"/>
    </location>
</feature>
<dbReference type="InterPro" id="IPR003378">
    <property type="entry name" value="Fringe-like_glycosylTrfase"/>
</dbReference>
<evidence type="ECO:0000256" key="2">
    <source>
        <dbReference type="ARBA" id="ARBA00022676"/>
    </source>
</evidence>
<dbReference type="STRING" id="764103.G7E3H9"/>
<accession>G7E3H9</accession>
<evidence type="ECO:0000256" key="7">
    <source>
        <dbReference type="ARBA" id="ARBA00023136"/>
    </source>
</evidence>
<dbReference type="InParanoid" id="G7E3H9"/>
<evidence type="ECO:0000256" key="6">
    <source>
        <dbReference type="ARBA" id="ARBA00022989"/>
    </source>
</evidence>
<keyword evidence="12" id="KW-1185">Reference proteome</keyword>
<dbReference type="Proteomes" id="UP000009131">
    <property type="component" value="Unassembled WGS sequence"/>
</dbReference>
<evidence type="ECO:0000256" key="8">
    <source>
        <dbReference type="ARBA" id="ARBA00037847"/>
    </source>
</evidence>
<sequence>MSSYEEEDSIRDEAVNLLRQSHRSSASSNATPVVHHQARFRKLIGFAVLSFVVVLAFAAGAHHDSIKTSIQSVYAPPATNKAKQALGRTHATTHLACGRGQSSVDVPQGHTSSDGRIPTVVLIALNTTEDLLSEPSERTFISRNRSGLSLIDQPDKPLSVDFADDAACQAHYIPSIDTDAAALKATVQPDEVMLCLATQPHRVETFLNVWAASLPPASSVDVALSAVDHTSNGTLAQGPTPRILILKQPIAVPSEGWDSDLTDEPFEDDGVELEELAQADESPFQEAHKRQNRQDVIGNRTLALASRIGLDLVYNDQLADRYEERFFQLVLRAWENDEQDRARGHGKKWFILLDDDTAIINFSGLLSILSQYDPAEKHFVGGLSESKEALHGWGVFGYGGAGIALSQAMVEAMNKPDIAAECLSRGKTIFGGDGIVAACAEYMIGKPITSFMQVESTMRQMDFGPDNTGYFEAGLAITTLHHWLAWFSIWQDTEHYRRDRLQSVLLMLSTARQLGGHNWGRRYLFDENRTMITLGYSVTLYKEPLTASDLEKIEWTWAPDRELYDPVRPPLEATDKSSYLLTMIKQIRDPSFALPSLLMRHHNQLGEMIQVIWQPTTEAFKLHTAEARLQCLGDCDMNNRTVWQQTSDHAFVLISAIR</sequence>
<evidence type="ECO:0000256" key="5">
    <source>
        <dbReference type="ARBA" id="ARBA00022968"/>
    </source>
</evidence>
<evidence type="ECO:0000256" key="1">
    <source>
        <dbReference type="ARBA" id="ARBA00004606"/>
    </source>
</evidence>
<comment type="subcellular location">
    <subcellularLocation>
        <location evidence="8">Endomembrane system</location>
        <topology evidence="8">Single-pass membrane protein</topology>
    </subcellularLocation>
    <subcellularLocation>
        <location evidence="1">Membrane</location>
        <topology evidence="1">Single-pass type II membrane protein</topology>
    </subcellularLocation>
</comment>
<keyword evidence="5" id="KW-0735">Signal-anchor</keyword>